<name>A0A016XK08_9BURK</name>
<evidence type="ECO:0000259" key="10">
    <source>
        <dbReference type="Pfam" id="PF25975"/>
    </source>
</evidence>
<dbReference type="Pfam" id="PF25919">
    <property type="entry name" value="BSH_CusB"/>
    <property type="match status" value="1"/>
</dbReference>
<dbReference type="InterPro" id="IPR042230">
    <property type="entry name" value="CusF_sf"/>
</dbReference>
<evidence type="ECO:0000259" key="6">
    <source>
        <dbReference type="Pfam" id="PF19335"/>
    </source>
</evidence>
<evidence type="ECO:0000256" key="4">
    <source>
        <dbReference type="ARBA" id="ARBA00023065"/>
    </source>
</evidence>
<evidence type="ECO:0000256" key="2">
    <source>
        <dbReference type="ARBA" id="ARBA00022448"/>
    </source>
</evidence>
<dbReference type="GO" id="GO:0016020">
    <property type="term" value="C:membrane"/>
    <property type="evidence" value="ECO:0007669"/>
    <property type="project" value="InterPro"/>
</dbReference>
<dbReference type="Proteomes" id="UP000023268">
    <property type="component" value="Unassembled WGS sequence"/>
</dbReference>
<evidence type="ECO:0000259" key="7">
    <source>
        <dbReference type="Pfam" id="PF25869"/>
    </source>
</evidence>
<feature type="domain" description="CzcB-like C-terminal circularly permuted SH3-like" evidence="10">
    <location>
        <begin position="338"/>
        <end position="396"/>
    </location>
</feature>
<dbReference type="Pfam" id="PF11604">
    <property type="entry name" value="CusF_Ec"/>
    <property type="match status" value="1"/>
</dbReference>
<sequence>MKTRTLIALFSVSTALIALATYQLGLQRHAAVAQTTQPAATDAKVDPKTGRPVLYWHDPMVLGPRFDKPGKSPFMDMQLVPVYADESGGAGVTVSSQTAQSLGLRTGIVRRGELPTHFDAVGVVTENERATEVVQSRVTAYIEKLHVRAPLDPVRKGQTLATLYAPEWAGALEEYLGLRKAQAGAALIDAARERLRLLSIPDGVVERSERAGAAQTRFELTAPIQGVVAELGVRDGAMINPGMTLFRITDLRSVWVVIDVPQSMGSQLSPGRAAEVQVPGIEPQSLPGRVRTVLPDVDPATRTIKARIELPNPNTQLKPGLFVQVRIKAPSTQPTLLIPQEAVIATGRRTVVIAMTEDDRFIPTDVTLGRDNGEEVEIRSGLSEGQRVVVSGQFLLDSEANLKSGLGRMGTEATTASVPARHSGIGVIRGMDADGLTLTHEPIASLQWGAMTMPFKAPSQGLPKGLKEGMRVKFDFVQDGDDYVLQSVVSAAERGKP</sequence>
<dbReference type="InterPro" id="IPR021647">
    <property type="entry name" value="CusF_Ec"/>
</dbReference>
<dbReference type="PANTHER" id="PTHR30097:SF15">
    <property type="entry name" value="CATION EFFLUX SYSTEM PROTEIN CUSB"/>
    <property type="match status" value="1"/>
</dbReference>
<feature type="domain" description="CusB-like barrel-sandwich hybrid" evidence="8">
    <location>
        <begin position="132"/>
        <end position="248"/>
    </location>
</feature>
<dbReference type="STRING" id="1458275.AZ34_14670"/>
<dbReference type="GO" id="GO:0015679">
    <property type="term" value="P:plasma membrane copper ion transport"/>
    <property type="evidence" value="ECO:0007669"/>
    <property type="project" value="TreeGrafter"/>
</dbReference>
<evidence type="ECO:0000256" key="3">
    <source>
        <dbReference type="ARBA" id="ARBA00022729"/>
    </source>
</evidence>
<dbReference type="Pfam" id="PF25975">
    <property type="entry name" value="CzcB_C"/>
    <property type="match status" value="1"/>
</dbReference>
<dbReference type="eggNOG" id="COG0845">
    <property type="taxonomic scope" value="Bacteria"/>
</dbReference>
<dbReference type="Gene3D" id="2.40.420.20">
    <property type="match status" value="1"/>
</dbReference>
<dbReference type="InterPro" id="IPR058649">
    <property type="entry name" value="CzcB_C"/>
</dbReference>
<dbReference type="GO" id="GO:0030288">
    <property type="term" value="C:outer membrane-bounded periplasmic space"/>
    <property type="evidence" value="ECO:0007669"/>
    <property type="project" value="TreeGrafter"/>
</dbReference>
<reference evidence="11 12" key="1">
    <citation type="submission" date="2014-02" db="EMBL/GenBank/DDBJ databases">
        <title>Draft Genome of Hylemonella gracilis isolated from the Niagara River.</title>
        <authorList>
            <person name="Pawlowski D.R."/>
            <person name="Koudelka G.B."/>
        </authorList>
    </citation>
    <scope>NUCLEOTIDE SEQUENCE [LARGE SCALE GENOMIC DNA]</scope>
    <source>
        <strain evidence="11 12">Niagara R</strain>
    </source>
</reference>
<evidence type="ECO:0000259" key="9">
    <source>
        <dbReference type="Pfam" id="PF25954"/>
    </source>
</evidence>
<dbReference type="eggNOG" id="COG5569">
    <property type="taxonomic scope" value="Bacteria"/>
</dbReference>
<gene>
    <name evidence="11" type="ORF">AZ34_14670</name>
</gene>
<dbReference type="InterPro" id="IPR058792">
    <property type="entry name" value="Beta-barrel_RND_2"/>
</dbReference>
<dbReference type="SUPFAM" id="SSF111369">
    <property type="entry name" value="HlyD-like secretion proteins"/>
    <property type="match status" value="1"/>
</dbReference>
<keyword evidence="4" id="KW-0406">Ion transport</keyword>
<dbReference type="InterPro" id="IPR058791">
    <property type="entry name" value="3HB_CusB"/>
</dbReference>
<dbReference type="Pfam" id="PF25869">
    <property type="entry name" value="3HB_CusB"/>
    <property type="match status" value="1"/>
</dbReference>
<dbReference type="GO" id="GO:0060003">
    <property type="term" value="P:copper ion export"/>
    <property type="evidence" value="ECO:0007669"/>
    <property type="project" value="TreeGrafter"/>
</dbReference>
<dbReference type="AlphaFoldDB" id="A0A016XK08"/>
<feature type="chain" id="PRO_5001495397" evidence="5">
    <location>
        <begin position="21"/>
        <end position="497"/>
    </location>
</feature>
<comment type="similarity">
    <text evidence="1">Belongs to the membrane fusion protein (MFP) (TC 8.A.1) family.</text>
</comment>
<evidence type="ECO:0000313" key="12">
    <source>
        <dbReference type="Proteomes" id="UP000023268"/>
    </source>
</evidence>
<dbReference type="FunFam" id="2.40.420.20:FF:000003">
    <property type="entry name" value="Cation efflux system protein cusB"/>
    <property type="match status" value="1"/>
</dbReference>
<dbReference type="NCBIfam" id="TIGR01730">
    <property type="entry name" value="RND_mfp"/>
    <property type="match status" value="1"/>
</dbReference>
<accession>A0A016XK08</accession>
<dbReference type="GO" id="GO:0046914">
    <property type="term" value="F:transition metal ion binding"/>
    <property type="evidence" value="ECO:0007669"/>
    <property type="project" value="TreeGrafter"/>
</dbReference>
<organism evidence="11 12">
    <name type="scientific">Hylemonella gracilis str. Niagara R</name>
    <dbReference type="NCBI Taxonomy" id="1458275"/>
    <lineage>
        <taxon>Bacteria</taxon>
        <taxon>Pseudomonadati</taxon>
        <taxon>Pseudomonadota</taxon>
        <taxon>Betaproteobacteria</taxon>
        <taxon>Burkholderiales</taxon>
        <taxon>Comamonadaceae</taxon>
        <taxon>Hylemonella</taxon>
    </lineage>
</organism>
<evidence type="ECO:0000256" key="1">
    <source>
        <dbReference type="ARBA" id="ARBA00009477"/>
    </source>
</evidence>
<dbReference type="Pfam" id="PF19335">
    <property type="entry name" value="HMBD"/>
    <property type="match status" value="1"/>
</dbReference>
<dbReference type="Gene3D" id="2.40.50.100">
    <property type="match status" value="1"/>
</dbReference>
<dbReference type="RefSeq" id="WP_051509876.1">
    <property type="nucleotide sequence ID" value="NZ_JEMG01000001.1"/>
</dbReference>
<dbReference type="Gene3D" id="2.40.50.320">
    <property type="entry name" value="Copper binding periplasmic protein CusF"/>
    <property type="match status" value="1"/>
</dbReference>
<dbReference type="Gene3D" id="2.40.30.170">
    <property type="match status" value="1"/>
</dbReference>
<keyword evidence="3 5" id="KW-0732">Signal</keyword>
<dbReference type="InterPro" id="IPR051909">
    <property type="entry name" value="MFP_Cation_Efflux"/>
</dbReference>
<feature type="domain" description="Heavy metal binding" evidence="6">
    <location>
        <begin position="56"/>
        <end position="82"/>
    </location>
</feature>
<feature type="signal peptide" evidence="5">
    <location>
        <begin position="1"/>
        <end position="20"/>
    </location>
</feature>
<dbReference type="InterPro" id="IPR045800">
    <property type="entry name" value="HMBD"/>
</dbReference>
<feature type="domain" description="CusB-like three alpha-helical bundle" evidence="7">
    <location>
        <begin position="167"/>
        <end position="216"/>
    </location>
</feature>
<dbReference type="InterPro" id="IPR058790">
    <property type="entry name" value="BSH_CusB"/>
</dbReference>
<dbReference type="OrthoDB" id="9806939at2"/>
<feature type="domain" description="CusB-like beta-barrel" evidence="9">
    <location>
        <begin position="253"/>
        <end position="330"/>
    </location>
</feature>
<dbReference type="GO" id="GO:0022857">
    <property type="term" value="F:transmembrane transporter activity"/>
    <property type="evidence" value="ECO:0007669"/>
    <property type="project" value="InterPro"/>
</dbReference>
<evidence type="ECO:0000313" key="11">
    <source>
        <dbReference type="EMBL" id="EYC52171.1"/>
    </source>
</evidence>
<evidence type="ECO:0000259" key="8">
    <source>
        <dbReference type="Pfam" id="PF25919"/>
    </source>
</evidence>
<proteinExistence type="inferred from homology"/>
<dbReference type="Gene3D" id="6.10.140.730">
    <property type="match status" value="1"/>
</dbReference>
<protein>
    <submittedName>
        <fullName evidence="11">RND transporter MFP subunit</fullName>
    </submittedName>
</protein>
<dbReference type="InterPro" id="IPR006143">
    <property type="entry name" value="RND_pump_MFP"/>
</dbReference>
<keyword evidence="2" id="KW-0813">Transport</keyword>
<comment type="caution">
    <text evidence="11">The sequence shown here is derived from an EMBL/GenBank/DDBJ whole genome shotgun (WGS) entry which is preliminary data.</text>
</comment>
<dbReference type="EMBL" id="JEMG01000001">
    <property type="protein sequence ID" value="EYC52171.1"/>
    <property type="molecule type" value="Genomic_DNA"/>
</dbReference>
<dbReference type="Pfam" id="PF25954">
    <property type="entry name" value="Beta-barrel_RND_2"/>
    <property type="match status" value="1"/>
</dbReference>
<evidence type="ECO:0000256" key="5">
    <source>
        <dbReference type="SAM" id="SignalP"/>
    </source>
</evidence>
<dbReference type="FunFam" id="2.40.30.170:FF:000010">
    <property type="entry name" value="Efflux RND transporter periplasmic adaptor subunit"/>
    <property type="match status" value="1"/>
</dbReference>
<dbReference type="PANTHER" id="PTHR30097">
    <property type="entry name" value="CATION EFFLUX SYSTEM PROTEIN CUSB"/>
    <property type="match status" value="1"/>
</dbReference>